<name>A0ABV9N4H5_9FLAO</name>
<organism evidence="1 2">
    <name type="scientific">Geojedonia litorea</name>
    <dbReference type="NCBI Taxonomy" id="1268269"/>
    <lineage>
        <taxon>Bacteria</taxon>
        <taxon>Pseudomonadati</taxon>
        <taxon>Bacteroidota</taxon>
        <taxon>Flavobacteriia</taxon>
        <taxon>Flavobacteriales</taxon>
        <taxon>Flavobacteriaceae</taxon>
        <taxon>Geojedonia</taxon>
    </lineage>
</organism>
<reference evidence="2" key="1">
    <citation type="journal article" date="2019" name="Int. J. Syst. Evol. Microbiol.">
        <title>The Global Catalogue of Microorganisms (GCM) 10K type strain sequencing project: providing services to taxonomists for standard genome sequencing and annotation.</title>
        <authorList>
            <consortium name="The Broad Institute Genomics Platform"/>
            <consortium name="The Broad Institute Genome Sequencing Center for Infectious Disease"/>
            <person name="Wu L."/>
            <person name="Ma J."/>
        </authorList>
    </citation>
    <scope>NUCLEOTIDE SEQUENCE [LARGE SCALE GENOMIC DNA]</scope>
    <source>
        <strain evidence="2">CCUG 63682</strain>
    </source>
</reference>
<proteinExistence type="predicted"/>
<sequence>MKKDIQIPKVSDVYVAIVYEFNATYNSNDWNAYIINNKDVDLETVLIVSKGYSESKETPLMRHTIKMLPARSYAKIEYLQDEVLKLNNEFKITFFEGNQMFDKTYVFRKNTINSRALENLPLMKEKGVLKK</sequence>
<evidence type="ECO:0000313" key="2">
    <source>
        <dbReference type="Proteomes" id="UP001595953"/>
    </source>
</evidence>
<dbReference type="RefSeq" id="WP_387963397.1">
    <property type="nucleotide sequence ID" value="NZ_JBHSGP010000014.1"/>
</dbReference>
<protein>
    <recommendedName>
        <fullName evidence="3">Phenylalanyl-tRNA synthetase subunit alpha</fullName>
    </recommendedName>
</protein>
<evidence type="ECO:0000313" key="1">
    <source>
        <dbReference type="EMBL" id="MFC4722680.1"/>
    </source>
</evidence>
<accession>A0ABV9N4H5</accession>
<dbReference type="Proteomes" id="UP001595953">
    <property type="component" value="Unassembled WGS sequence"/>
</dbReference>
<dbReference type="EMBL" id="JBHSGP010000014">
    <property type="protein sequence ID" value="MFC4722680.1"/>
    <property type="molecule type" value="Genomic_DNA"/>
</dbReference>
<evidence type="ECO:0008006" key="3">
    <source>
        <dbReference type="Google" id="ProtNLM"/>
    </source>
</evidence>
<comment type="caution">
    <text evidence="1">The sequence shown here is derived from an EMBL/GenBank/DDBJ whole genome shotgun (WGS) entry which is preliminary data.</text>
</comment>
<gene>
    <name evidence="1" type="ORF">ACFO5O_10130</name>
</gene>
<keyword evidence="2" id="KW-1185">Reference proteome</keyword>